<feature type="domain" description="vWA-MoxR associated protein C-terminal" evidence="2">
    <location>
        <begin position="608"/>
        <end position="826"/>
    </location>
</feature>
<evidence type="ECO:0000313" key="3">
    <source>
        <dbReference type="EMBL" id="RRR68757.1"/>
    </source>
</evidence>
<feature type="domain" description="CHAT" evidence="1">
    <location>
        <begin position="68"/>
        <end position="345"/>
    </location>
</feature>
<dbReference type="Pfam" id="PF20028">
    <property type="entry name" value="VMAP-C"/>
    <property type="match status" value="1"/>
</dbReference>
<organism evidence="3 4">
    <name type="scientific">Candidatus Viridilinea halotolerans</name>
    <dbReference type="NCBI Taxonomy" id="2491704"/>
    <lineage>
        <taxon>Bacteria</taxon>
        <taxon>Bacillati</taxon>
        <taxon>Chloroflexota</taxon>
        <taxon>Chloroflexia</taxon>
        <taxon>Chloroflexales</taxon>
        <taxon>Chloroflexineae</taxon>
        <taxon>Oscillochloridaceae</taxon>
        <taxon>Candidatus Viridilinea</taxon>
    </lineage>
</organism>
<evidence type="ECO:0000259" key="2">
    <source>
        <dbReference type="Pfam" id="PF20028"/>
    </source>
</evidence>
<comment type="caution">
    <text evidence="3">The sequence shown here is derived from an EMBL/GenBank/DDBJ whole genome shotgun (WGS) entry which is preliminary data.</text>
</comment>
<evidence type="ECO:0000259" key="1">
    <source>
        <dbReference type="Pfam" id="PF12770"/>
    </source>
</evidence>
<accession>A0A426TUN2</accession>
<dbReference type="InterPro" id="IPR024983">
    <property type="entry name" value="CHAT_dom"/>
</dbReference>
<reference evidence="3 4" key="1">
    <citation type="submission" date="2018-12" db="EMBL/GenBank/DDBJ databases">
        <title>Genome Sequence of Candidatus Viridilinea halotolerans isolated from saline sulfide-rich spring.</title>
        <authorList>
            <person name="Grouzdev D.S."/>
            <person name="Burganskaya E.I."/>
            <person name="Krutkina M.S."/>
            <person name="Sukhacheva M.V."/>
            <person name="Gorlenko V.M."/>
        </authorList>
    </citation>
    <scope>NUCLEOTIDE SEQUENCE [LARGE SCALE GENOMIC DNA]</scope>
    <source>
        <strain evidence="3">Chok-6</strain>
    </source>
</reference>
<protein>
    <submittedName>
        <fullName evidence="3">CHAT domain-containing protein</fullName>
    </submittedName>
</protein>
<dbReference type="AlphaFoldDB" id="A0A426TUN2"/>
<evidence type="ECO:0000313" key="4">
    <source>
        <dbReference type="Proteomes" id="UP000280307"/>
    </source>
</evidence>
<dbReference type="InterPro" id="IPR045450">
    <property type="entry name" value="VMAP_C"/>
</dbReference>
<sequence>MQIYATLTIRVMPKAQDPGNYLALPMVQPANGLDRELPATDMRCSSDQQQALRACQLDVKAYGLLLGQMLFAESSLLKALDESMAAAESQNALLRLSLQLDQAATDLHALRWETICHPVTRRHLACDGRILFSRFLSSAAGRNISLRTRSVTKAVVAVADPHDAKAWGLAPFDALAELQCARASLAGLDLALLGESARPATRKALLASLQPGVDILYLMAHGMLASSETGVTTQRSFYLYLTDAKGNACPVSAEDLIHDLAQLTNLPRLAILLSCESANPEIPASLARLLGEAGIPAIVAMQGAFAIATSRVFVPALLAALAQNRPIDQAVALARSQTLTAECHDWWMPALFSRIRDGRIWQEEPHALRSQLKRWLHQKQNRLHPEELEVLATALLACPSLPQLPITEIADLMSLCLELHILDAAHGSELAQLDATLRDLGLLPLLSWSELIELQQMLTDLPCSEHDLDDLYVKCRPARTWPKPQGQHVGDTLRLMLCRLATAALVKRQTQVQHPLIDFVRKLLEEFSQQVASVALTLEEWEQKVSRRLKLTPRLKAEPDNAPLVLVIQLSFVPGTADVDLTQPNAIQLFLDAWLFPAIAQPLVQSQACTLEEAATHFTALAEQARKQTSNTQPIQHIEFLLPLELIPYAFDQWPILTGMRRQRSQPVGRVYPVVTRSLDRLLLAAQSQAIVPNWCQRWQQLCTIQAAAYEQAMVLVADPSSYSLDGIDGDLRKSNTKVLLLFTALSSAEYEDQLDLLDTAIDIGLPSILFTRDRIGNPVETAQSICAVLTKQLLANLPRLAHEQRLAASDEAHHGRHLTLLWDDPDRLPPLMVYDNEQL</sequence>
<proteinExistence type="predicted"/>
<dbReference type="EMBL" id="RSAS01000695">
    <property type="protein sequence ID" value="RRR68757.1"/>
    <property type="molecule type" value="Genomic_DNA"/>
</dbReference>
<dbReference type="Pfam" id="PF12770">
    <property type="entry name" value="CHAT"/>
    <property type="match status" value="1"/>
</dbReference>
<gene>
    <name evidence="3" type="ORF">EI684_17145</name>
</gene>
<dbReference type="Proteomes" id="UP000280307">
    <property type="component" value="Unassembled WGS sequence"/>
</dbReference>
<name>A0A426TUN2_9CHLR</name>